<comment type="caution">
    <text evidence="3">The sequence shown here is derived from an EMBL/GenBank/DDBJ whole genome shotgun (WGS) entry which is preliminary data.</text>
</comment>
<dbReference type="EMBL" id="JABSTR010000002">
    <property type="protein sequence ID" value="KAH9363428.1"/>
    <property type="molecule type" value="Genomic_DNA"/>
</dbReference>
<dbReference type="Proteomes" id="UP000821853">
    <property type="component" value="Chromosome 10"/>
</dbReference>
<dbReference type="OMA" id="PHFIEAC"/>
<dbReference type="PANTHER" id="PTHR10165:SF103">
    <property type="entry name" value="PHOSPHOLIPID PHOSPHATASE HOMOLOG 1.2 HOMOLOG"/>
    <property type="match status" value="1"/>
</dbReference>
<sequence>MAASSVSLGSGSPDSPANKTDQELLKNCSVEIIADASSSSCDGQRAGKSRRRSAASLLVVFLDALVPASTLAELATEVLLAALAVYVILSIAGAFQVGSSPEMQRPAFRCDDPNLQSPFLAESVRTRDLVAFVVTVPPAILLVLELRRGGAPMRDRFFWSGRLLRRYLVGLLLATTATQLLKDAVAEKRPYFLDACKPVFRNQRNATLLCQGGWPLGGPCHLPRK</sequence>
<dbReference type="OrthoDB" id="8907274at2759"/>
<dbReference type="GO" id="GO:0008195">
    <property type="term" value="F:phosphatidate phosphatase activity"/>
    <property type="evidence" value="ECO:0007669"/>
    <property type="project" value="TreeGrafter"/>
</dbReference>
<dbReference type="GO" id="GO:0007165">
    <property type="term" value="P:signal transduction"/>
    <property type="evidence" value="ECO:0007669"/>
    <property type="project" value="TreeGrafter"/>
</dbReference>
<keyword evidence="2" id="KW-0472">Membrane</keyword>
<organism evidence="3 4">
    <name type="scientific">Haemaphysalis longicornis</name>
    <name type="common">Bush tick</name>
    <dbReference type="NCBI Taxonomy" id="44386"/>
    <lineage>
        <taxon>Eukaryota</taxon>
        <taxon>Metazoa</taxon>
        <taxon>Ecdysozoa</taxon>
        <taxon>Arthropoda</taxon>
        <taxon>Chelicerata</taxon>
        <taxon>Arachnida</taxon>
        <taxon>Acari</taxon>
        <taxon>Parasitiformes</taxon>
        <taxon>Ixodida</taxon>
        <taxon>Ixodoidea</taxon>
        <taxon>Ixodidae</taxon>
        <taxon>Haemaphysalinae</taxon>
        <taxon>Haemaphysalis</taxon>
    </lineage>
</organism>
<dbReference type="AlphaFoldDB" id="A0A9J6FN42"/>
<proteinExistence type="predicted"/>
<dbReference type="VEuPathDB" id="VectorBase:HLOH_061300"/>
<evidence type="ECO:0008006" key="5">
    <source>
        <dbReference type="Google" id="ProtNLM"/>
    </source>
</evidence>
<keyword evidence="4" id="KW-1185">Reference proteome</keyword>
<name>A0A9J6FN42_HAELO</name>
<reference evidence="3 4" key="1">
    <citation type="journal article" date="2020" name="Cell">
        <title>Large-Scale Comparative Analyses of Tick Genomes Elucidate Their Genetic Diversity and Vector Capacities.</title>
        <authorList>
            <consortium name="Tick Genome and Microbiome Consortium (TIGMIC)"/>
            <person name="Jia N."/>
            <person name="Wang J."/>
            <person name="Shi W."/>
            <person name="Du L."/>
            <person name="Sun Y."/>
            <person name="Zhan W."/>
            <person name="Jiang J.F."/>
            <person name="Wang Q."/>
            <person name="Zhang B."/>
            <person name="Ji P."/>
            <person name="Bell-Sakyi L."/>
            <person name="Cui X.M."/>
            <person name="Yuan T.T."/>
            <person name="Jiang B.G."/>
            <person name="Yang W.F."/>
            <person name="Lam T.T."/>
            <person name="Chang Q.C."/>
            <person name="Ding S.J."/>
            <person name="Wang X.J."/>
            <person name="Zhu J.G."/>
            <person name="Ruan X.D."/>
            <person name="Zhao L."/>
            <person name="Wei J.T."/>
            <person name="Ye R.Z."/>
            <person name="Que T.C."/>
            <person name="Du C.H."/>
            <person name="Zhou Y.H."/>
            <person name="Cheng J.X."/>
            <person name="Dai P.F."/>
            <person name="Guo W.B."/>
            <person name="Han X.H."/>
            <person name="Huang E.J."/>
            <person name="Li L.F."/>
            <person name="Wei W."/>
            <person name="Gao Y.C."/>
            <person name="Liu J.Z."/>
            <person name="Shao H.Z."/>
            <person name="Wang X."/>
            <person name="Wang C.C."/>
            <person name="Yang T.C."/>
            <person name="Huo Q.B."/>
            <person name="Li W."/>
            <person name="Chen H.Y."/>
            <person name="Chen S.E."/>
            <person name="Zhou L.G."/>
            <person name="Ni X.B."/>
            <person name="Tian J.H."/>
            <person name="Sheng Y."/>
            <person name="Liu T."/>
            <person name="Pan Y.S."/>
            <person name="Xia L.Y."/>
            <person name="Li J."/>
            <person name="Zhao F."/>
            <person name="Cao W.C."/>
        </authorList>
    </citation>
    <scope>NUCLEOTIDE SEQUENCE [LARGE SCALE GENOMIC DNA]</scope>
    <source>
        <strain evidence="3">HaeL-2018</strain>
    </source>
</reference>
<gene>
    <name evidence="3" type="ORF">HPB48_006036</name>
</gene>
<dbReference type="InterPro" id="IPR043216">
    <property type="entry name" value="PAP-like"/>
</dbReference>
<accession>A0A9J6FN42</accession>
<dbReference type="GO" id="GO:0005886">
    <property type="term" value="C:plasma membrane"/>
    <property type="evidence" value="ECO:0007669"/>
    <property type="project" value="TreeGrafter"/>
</dbReference>
<feature type="compositionally biased region" description="Low complexity" evidence="1">
    <location>
        <begin position="1"/>
        <end position="16"/>
    </location>
</feature>
<keyword evidence="2" id="KW-0812">Transmembrane</keyword>
<dbReference type="PANTHER" id="PTHR10165">
    <property type="entry name" value="LIPID PHOSPHATE PHOSPHATASE"/>
    <property type="match status" value="1"/>
</dbReference>
<evidence type="ECO:0000313" key="4">
    <source>
        <dbReference type="Proteomes" id="UP000821853"/>
    </source>
</evidence>
<protein>
    <recommendedName>
        <fullName evidence="5">Phosphatidic acid phosphatase type 2/haloperoxidase domain-containing protein</fullName>
    </recommendedName>
</protein>
<dbReference type="GO" id="GO:0046839">
    <property type="term" value="P:phospholipid dephosphorylation"/>
    <property type="evidence" value="ECO:0007669"/>
    <property type="project" value="TreeGrafter"/>
</dbReference>
<feature type="transmembrane region" description="Helical" evidence="2">
    <location>
        <begin position="129"/>
        <end position="144"/>
    </location>
</feature>
<keyword evidence="2" id="KW-1133">Transmembrane helix</keyword>
<dbReference type="GO" id="GO:0006644">
    <property type="term" value="P:phospholipid metabolic process"/>
    <property type="evidence" value="ECO:0007669"/>
    <property type="project" value="InterPro"/>
</dbReference>
<feature type="region of interest" description="Disordered" evidence="1">
    <location>
        <begin position="1"/>
        <end position="21"/>
    </location>
</feature>
<evidence type="ECO:0000256" key="2">
    <source>
        <dbReference type="SAM" id="Phobius"/>
    </source>
</evidence>
<feature type="transmembrane region" description="Helical" evidence="2">
    <location>
        <begin position="78"/>
        <end position="99"/>
    </location>
</feature>
<evidence type="ECO:0000313" key="3">
    <source>
        <dbReference type="EMBL" id="KAH9363428.1"/>
    </source>
</evidence>
<evidence type="ECO:0000256" key="1">
    <source>
        <dbReference type="SAM" id="MobiDB-lite"/>
    </source>
</evidence>